<keyword evidence="1" id="KW-0067">ATP-binding</keyword>
<dbReference type="EMBL" id="NIXT01000264">
    <property type="protein sequence ID" value="OXE33578.1"/>
    <property type="molecule type" value="Genomic_DNA"/>
</dbReference>
<dbReference type="InterPro" id="IPR006935">
    <property type="entry name" value="Helicase/UvrB_N"/>
</dbReference>
<dbReference type="Proteomes" id="UP000214596">
    <property type="component" value="Unassembled WGS sequence"/>
</dbReference>
<dbReference type="Pfam" id="PF00271">
    <property type="entry name" value="Helicase_C"/>
    <property type="match status" value="1"/>
</dbReference>
<dbReference type="GO" id="GO:0005524">
    <property type="term" value="F:ATP binding"/>
    <property type="evidence" value="ECO:0007669"/>
    <property type="project" value="InterPro"/>
</dbReference>
<dbReference type="InterPro" id="IPR027417">
    <property type="entry name" value="P-loop_NTPase"/>
</dbReference>
<dbReference type="PANTHER" id="PTHR47396">
    <property type="entry name" value="TYPE I RESTRICTION ENZYME ECOKI R PROTEIN"/>
    <property type="match status" value="1"/>
</dbReference>
<dbReference type="PROSITE" id="PS51192">
    <property type="entry name" value="HELICASE_ATP_BIND_1"/>
    <property type="match status" value="1"/>
</dbReference>
<keyword evidence="1" id="KW-0378">Hydrolase</keyword>
<sequence length="607" mass="68756">MYPVPLVGESYMPYAFKTIQSEIEGNSNLREPQIECYRELKNFYQNQLKESEEREVGIVLPVGCGKSGCITITPFAFQSKRALVIAPGVSIASQLLRDFEPLTSFYKKCSILKGNEFPEPVEIRGKATNLSDLDESDVVVTNIQQLQGADNRWLDKLSDDFFDVIIFDEGHHSVADTWTNLKSKFPKAVIVNFSATPERADGQIMSGKVIYTFPVQSAIQKGYVKELTAVRLNPKTLKYVRNEDDKEIEVPLEEVIRLGEEDAKFRRSIVTSKETLDTIVNASIHQLIELRKATQNNKLKIIASALNYEHCIQVVQAYRERGLAADYVHTREDSKKNNAVLTKLNNHELDVIVQVRKLNEGFDHPFLSVAAVFSIFANLSPFVQFVGRVMRVIEQNSPRSPINQGIVVYHAGSNIAQRWSDFKEFSTADREYFDQLLPEKEYTPTESSNFESLRPTIENDDKFVIKDQSEVSIDKSALIDDPKALEALRYLNSIGVTGDIDELLQQVDKIPVTKVRKRQAQRQALSDRVKNATGKILANLEKKPMARGLDPSFRVNNYEYVCSRLNRHINEHVGRGAGERHDFSATELDSIDSAFPEIVLFVEQGLK</sequence>
<dbReference type="SMART" id="SM00487">
    <property type="entry name" value="DEXDc"/>
    <property type="match status" value="1"/>
</dbReference>
<dbReference type="PANTHER" id="PTHR47396:SF1">
    <property type="entry name" value="ATP-DEPENDENT HELICASE IRC3-RELATED"/>
    <property type="match status" value="1"/>
</dbReference>
<comment type="caution">
    <text evidence="1">The sequence shown here is derived from an EMBL/GenBank/DDBJ whole genome shotgun (WGS) entry which is preliminary data.</text>
</comment>
<dbReference type="PROSITE" id="PS51194">
    <property type="entry name" value="HELICASE_CTER"/>
    <property type="match status" value="1"/>
</dbReference>
<protein>
    <submittedName>
        <fullName evidence="1">Helicase</fullName>
    </submittedName>
</protein>
<gene>
    <name evidence="1" type="ORF">CA163_06790</name>
</gene>
<keyword evidence="1" id="KW-0347">Helicase</keyword>
<dbReference type="AlphaFoldDB" id="A0A227JF07"/>
<evidence type="ECO:0000313" key="1">
    <source>
        <dbReference type="EMBL" id="OXE33578.1"/>
    </source>
</evidence>
<accession>A0A227JF07</accession>
<organism evidence="1 2">
    <name type="scientific">Vibrio parahaemolyticus</name>
    <dbReference type="NCBI Taxonomy" id="670"/>
    <lineage>
        <taxon>Bacteria</taxon>
        <taxon>Pseudomonadati</taxon>
        <taxon>Pseudomonadota</taxon>
        <taxon>Gammaproteobacteria</taxon>
        <taxon>Vibrionales</taxon>
        <taxon>Vibrionaceae</taxon>
        <taxon>Vibrio</taxon>
    </lineage>
</organism>
<dbReference type="InterPro" id="IPR050742">
    <property type="entry name" value="Helicase_Restrict-Modif_Enz"/>
</dbReference>
<keyword evidence="1" id="KW-0547">Nucleotide-binding</keyword>
<dbReference type="InterPro" id="IPR001650">
    <property type="entry name" value="Helicase_C-like"/>
</dbReference>
<dbReference type="GO" id="GO:0016787">
    <property type="term" value="F:hydrolase activity"/>
    <property type="evidence" value="ECO:0007669"/>
    <property type="project" value="InterPro"/>
</dbReference>
<evidence type="ECO:0000313" key="2">
    <source>
        <dbReference type="Proteomes" id="UP000214596"/>
    </source>
</evidence>
<dbReference type="Pfam" id="PF04851">
    <property type="entry name" value="ResIII"/>
    <property type="match status" value="1"/>
</dbReference>
<dbReference type="GO" id="GO:0004386">
    <property type="term" value="F:helicase activity"/>
    <property type="evidence" value="ECO:0007669"/>
    <property type="project" value="UniProtKB-KW"/>
</dbReference>
<dbReference type="InterPro" id="IPR014001">
    <property type="entry name" value="Helicase_ATP-bd"/>
</dbReference>
<dbReference type="OrthoDB" id="5165890at2"/>
<dbReference type="GeneID" id="1188577"/>
<dbReference type="Gene3D" id="3.40.50.300">
    <property type="entry name" value="P-loop containing nucleotide triphosphate hydrolases"/>
    <property type="match status" value="2"/>
</dbReference>
<dbReference type="OMA" id="CHECNRA"/>
<dbReference type="GO" id="GO:0005829">
    <property type="term" value="C:cytosol"/>
    <property type="evidence" value="ECO:0007669"/>
    <property type="project" value="TreeGrafter"/>
</dbReference>
<reference evidence="1 2" key="1">
    <citation type="journal article" date="2017" name="Appl. Environ. Microbiol.">
        <title>Parallel evolution of two clades of a major Atlantic endemic Vibrio parahaemolyticus pathogen lineage by independent acquisition of related pathogenicity islands.</title>
        <authorList>
            <person name="Xu F."/>
            <person name="Gonzalez-Escalona N."/>
            <person name="Drees K.P."/>
            <person name="Sebra R.P."/>
            <person name="Cooper V.S."/>
            <person name="Jones S.H."/>
            <person name="Whistler C.A."/>
        </authorList>
    </citation>
    <scope>NUCLEOTIDE SEQUENCE [LARGE SCALE GENOMIC DNA]</scope>
    <source>
        <strain evidence="1 2">MAVP-3</strain>
    </source>
</reference>
<dbReference type="GO" id="GO:0003677">
    <property type="term" value="F:DNA binding"/>
    <property type="evidence" value="ECO:0007669"/>
    <property type="project" value="InterPro"/>
</dbReference>
<proteinExistence type="predicted"/>
<name>A0A227JF07_VIBPH</name>
<dbReference type="RefSeq" id="WP_011105772.1">
    <property type="nucleotide sequence ID" value="NZ_CAMFGX010000003.1"/>
</dbReference>
<dbReference type="SUPFAM" id="SSF52540">
    <property type="entry name" value="P-loop containing nucleoside triphosphate hydrolases"/>
    <property type="match status" value="1"/>
</dbReference>